<accession>A0ABN9THM5</accession>
<evidence type="ECO:0000313" key="3">
    <source>
        <dbReference type="EMBL" id="CAK0845414.1"/>
    </source>
</evidence>
<evidence type="ECO:0000313" key="2">
    <source>
        <dbReference type="EMBL" id="CAK0845412.1"/>
    </source>
</evidence>
<name>A0ABN9THM5_9DINO</name>
<organism evidence="2 4">
    <name type="scientific">Prorocentrum cordatum</name>
    <dbReference type="NCBI Taxonomy" id="2364126"/>
    <lineage>
        <taxon>Eukaryota</taxon>
        <taxon>Sar</taxon>
        <taxon>Alveolata</taxon>
        <taxon>Dinophyceae</taxon>
        <taxon>Prorocentrales</taxon>
        <taxon>Prorocentraceae</taxon>
        <taxon>Prorocentrum</taxon>
    </lineage>
</organism>
<feature type="transmembrane region" description="Helical" evidence="1">
    <location>
        <begin position="93"/>
        <end position="114"/>
    </location>
</feature>
<dbReference type="EMBL" id="CAUYUJ010014735">
    <property type="protein sequence ID" value="CAK0845412.1"/>
    <property type="molecule type" value="Genomic_DNA"/>
</dbReference>
<keyword evidence="1" id="KW-1133">Transmembrane helix</keyword>
<feature type="transmembrane region" description="Helical" evidence="1">
    <location>
        <begin position="120"/>
        <end position="144"/>
    </location>
</feature>
<proteinExistence type="predicted"/>
<reference evidence="2" key="1">
    <citation type="submission" date="2023-10" db="EMBL/GenBank/DDBJ databases">
        <authorList>
            <person name="Chen Y."/>
            <person name="Shah S."/>
            <person name="Dougan E. K."/>
            <person name="Thang M."/>
            <person name="Chan C."/>
        </authorList>
    </citation>
    <scope>NUCLEOTIDE SEQUENCE [LARGE SCALE GENOMIC DNA]</scope>
</reference>
<dbReference type="Proteomes" id="UP001189429">
    <property type="component" value="Unassembled WGS sequence"/>
</dbReference>
<protein>
    <recommendedName>
        <fullName evidence="5">Transmembrane protein</fullName>
    </recommendedName>
</protein>
<keyword evidence="1" id="KW-0472">Membrane</keyword>
<evidence type="ECO:0000313" key="4">
    <source>
        <dbReference type="Proteomes" id="UP001189429"/>
    </source>
</evidence>
<gene>
    <name evidence="2" type="ORF">PCOR1329_LOCUS39216</name>
    <name evidence="3" type="ORF">PCOR1329_LOCUS39218</name>
</gene>
<evidence type="ECO:0008006" key="5">
    <source>
        <dbReference type="Google" id="ProtNLM"/>
    </source>
</evidence>
<dbReference type="EMBL" id="CAUYUJ010014735">
    <property type="protein sequence ID" value="CAK0845414.1"/>
    <property type="molecule type" value="Genomic_DNA"/>
</dbReference>
<feature type="transmembrane region" description="Helical" evidence="1">
    <location>
        <begin position="7"/>
        <end position="29"/>
    </location>
</feature>
<feature type="transmembrane region" description="Helical" evidence="1">
    <location>
        <begin position="67"/>
        <end position="86"/>
    </location>
</feature>
<sequence length="148" mass="16339">MSASAGTVASVLCFIASVMTLLIGLIHFVQKVEDLDVKFSDCSFFQEDCNGGWRNVFTFRPNVFFDLWTPMVFGLLGIGLHCRFVYHKIVLNYMTYAFFMIVTALFANVGYVGLCGVFTAAFSVACALVCVIVRLMGEMGIVLLDLGK</sequence>
<comment type="caution">
    <text evidence="2">The sequence shown here is derived from an EMBL/GenBank/DDBJ whole genome shotgun (WGS) entry which is preliminary data.</text>
</comment>
<keyword evidence="1" id="KW-0812">Transmembrane</keyword>
<keyword evidence="4" id="KW-1185">Reference proteome</keyword>
<evidence type="ECO:0000256" key="1">
    <source>
        <dbReference type="SAM" id="Phobius"/>
    </source>
</evidence>